<accession>A0A7S2K6X1</accession>
<proteinExistence type="predicted"/>
<name>A0A7S2K6X1_9STRA</name>
<reference evidence="2" key="1">
    <citation type="submission" date="2021-01" db="EMBL/GenBank/DDBJ databases">
        <authorList>
            <person name="Corre E."/>
            <person name="Pelletier E."/>
            <person name="Niang G."/>
            <person name="Scheremetjew M."/>
            <person name="Finn R."/>
            <person name="Kale V."/>
            <person name="Holt S."/>
            <person name="Cochrane G."/>
            <person name="Meng A."/>
            <person name="Brown T."/>
            <person name="Cohen L."/>
        </authorList>
    </citation>
    <scope>NUCLEOTIDE SEQUENCE</scope>
    <source>
        <strain evidence="2">B650</strain>
    </source>
</reference>
<feature type="transmembrane region" description="Helical" evidence="1">
    <location>
        <begin position="50"/>
        <end position="68"/>
    </location>
</feature>
<sequence>MRTRRGDALLQYTSTNQSEPLRINLYALFALSFAAFPSISEAVVGEPMDFIPSIGSVGAAVASLGLFFRECSRRSRQIDRLEKELNAEFLGISVPNGVGGMLPLMKLKDLRGQRRVIALSGDAAQLRDALLFARVVRKRLTQAAVAIVAVPTDGSTRKDWGFDENDLGKTWLAEANNVPEWLEYFENLVEDRGDDFAWFGLKYTGRSFGSGRTDSPRLLELLGSFLQPIAVLDEDDEDAPAAGNSEHENILSSQRAFYNALTTGNKDEMDSICSPEVSSEVTEVVSAGGRLDSWDFCLADGARPSGMVISGCDSVLISDDTAYSTCIEFPDVEGFDIATLLAVQKWSRDKDTNGWKLTCHQTIPWSPDTKAGGTLRCDCRGCVSLVRQTDRKTFGWVLVDT</sequence>
<keyword evidence="1" id="KW-0812">Transmembrane</keyword>
<gene>
    <name evidence="2" type="ORF">LDAN0321_LOCUS6249</name>
</gene>
<protein>
    <submittedName>
        <fullName evidence="2">Uncharacterized protein</fullName>
    </submittedName>
</protein>
<feature type="transmembrane region" description="Helical" evidence="1">
    <location>
        <begin position="21"/>
        <end position="44"/>
    </location>
</feature>
<keyword evidence="1" id="KW-0472">Membrane</keyword>
<evidence type="ECO:0000313" key="2">
    <source>
        <dbReference type="EMBL" id="CAD9568080.1"/>
    </source>
</evidence>
<keyword evidence="1" id="KW-1133">Transmembrane helix</keyword>
<dbReference type="SUPFAM" id="SSF54427">
    <property type="entry name" value="NTF2-like"/>
    <property type="match status" value="1"/>
</dbReference>
<dbReference type="Gene3D" id="3.10.450.50">
    <property type="match status" value="1"/>
</dbReference>
<organism evidence="2">
    <name type="scientific">Leptocylindrus danicus</name>
    <dbReference type="NCBI Taxonomy" id="163516"/>
    <lineage>
        <taxon>Eukaryota</taxon>
        <taxon>Sar</taxon>
        <taxon>Stramenopiles</taxon>
        <taxon>Ochrophyta</taxon>
        <taxon>Bacillariophyta</taxon>
        <taxon>Coscinodiscophyceae</taxon>
        <taxon>Chaetocerotophycidae</taxon>
        <taxon>Leptocylindrales</taxon>
        <taxon>Leptocylindraceae</taxon>
        <taxon>Leptocylindrus</taxon>
    </lineage>
</organism>
<evidence type="ECO:0000256" key="1">
    <source>
        <dbReference type="SAM" id="Phobius"/>
    </source>
</evidence>
<dbReference type="InterPro" id="IPR032710">
    <property type="entry name" value="NTF2-like_dom_sf"/>
</dbReference>
<dbReference type="EMBL" id="HBGY01009898">
    <property type="protein sequence ID" value="CAD9568080.1"/>
    <property type="molecule type" value="Transcribed_RNA"/>
</dbReference>
<dbReference type="AlphaFoldDB" id="A0A7S2K6X1"/>